<dbReference type="EMBL" id="JATAAI010000025">
    <property type="protein sequence ID" value="KAK1737415.1"/>
    <property type="molecule type" value="Genomic_DNA"/>
</dbReference>
<feature type="chain" id="PRO_5042264416" evidence="1">
    <location>
        <begin position="21"/>
        <end position="259"/>
    </location>
</feature>
<proteinExistence type="predicted"/>
<organism evidence="2 3">
    <name type="scientific">Skeletonema marinoi</name>
    <dbReference type="NCBI Taxonomy" id="267567"/>
    <lineage>
        <taxon>Eukaryota</taxon>
        <taxon>Sar</taxon>
        <taxon>Stramenopiles</taxon>
        <taxon>Ochrophyta</taxon>
        <taxon>Bacillariophyta</taxon>
        <taxon>Coscinodiscophyceae</taxon>
        <taxon>Thalassiosirophycidae</taxon>
        <taxon>Thalassiosirales</taxon>
        <taxon>Skeletonemataceae</taxon>
        <taxon>Skeletonema</taxon>
        <taxon>Skeletonema marinoi-dohrnii complex</taxon>
    </lineage>
</organism>
<sequence length="259" mass="28293">MMKLSKALFLSATFAKACNAERILEGDIHSCACEAIEFEFEINCEAIDTMMESMTFLKSNNCAAVCTEDEAPDCFRHYLIVQSHHDFCPEEGIPEEIEDGFHDFDTACTACAIDRKATEGAEDCPVGTCDKGPGDDAYAALILNDCGKDCSSDECKDLYFTLRYQHDKCEHDTISSASEEGMHDLEVPCGIHKCNYDGVDNNLVCVDDHDDHDHGDDHGDDHDEETDIAREMGDGASDAATAGLTGAASFFAGVLYFMA</sequence>
<feature type="signal peptide" evidence="1">
    <location>
        <begin position="1"/>
        <end position="20"/>
    </location>
</feature>
<evidence type="ECO:0000313" key="2">
    <source>
        <dbReference type="EMBL" id="KAK1737415.1"/>
    </source>
</evidence>
<name>A0AAD9D951_9STRA</name>
<dbReference type="AlphaFoldDB" id="A0AAD9D951"/>
<evidence type="ECO:0000313" key="3">
    <source>
        <dbReference type="Proteomes" id="UP001224775"/>
    </source>
</evidence>
<reference evidence="2" key="1">
    <citation type="submission" date="2023-06" db="EMBL/GenBank/DDBJ databases">
        <title>Survivors Of The Sea: Transcriptome response of Skeletonema marinoi to long-term dormancy.</title>
        <authorList>
            <person name="Pinder M.I.M."/>
            <person name="Kourtchenko O."/>
            <person name="Robertson E.K."/>
            <person name="Larsson T."/>
            <person name="Maumus F."/>
            <person name="Osuna-Cruz C.M."/>
            <person name="Vancaester E."/>
            <person name="Stenow R."/>
            <person name="Vandepoele K."/>
            <person name="Ploug H."/>
            <person name="Bruchert V."/>
            <person name="Godhe A."/>
            <person name="Topel M."/>
        </authorList>
    </citation>
    <scope>NUCLEOTIDE SEQUENCE</scope>
    <source>
        <strain evidence="2">R05AC</strain>
    </source>
</reference>
<evidence type="ECO:0000256" key="1">
    <source>
        <dbReference type="SAM" id="SignalP"/>
    </source>
</evidence>
<keyword evidence="3" id="KW-1185">Reference proteome</keyword>
<comment type="caution">
    <text evidence="2">The sequence shown here is derived from an EMBL/GenBank/DDBJ whole genome shotgun (WGS) entry which is preliminary data.</text>
</comment>
<accession>A0AAD9D951</accession>
<gene>
    <name evidence="2" type="ORF">QTG54_011701</name>
</gene>
<protein>
    <submittedName>
        <fullName evidence="2">Uncharacterized protein</fullName>
    </submittedName>
</protein>
<dbReference type="Proteomes" id="UP001224775">
    <property type="component" value="Unassembled WGS sequence"/>
</dbReference>
<keyword evidence="1" id="KW-0732">Signal</keyword>